<reference evidence="3" key="1">
    <citation type="submission" date="2017-01" db="EMBL/GenBank/DDBJ databases">
        <authorList>
            <person name="Varghese N."/>
            <person name="Submissions S."/>
        </authorList>
    </citation>
    <scope>NUCLEOTIDE SEQUENCE [LARGE SCALE GENOMIC DNA]</scope>
    <source>
        <strain evidence="3">DSM 44531</strain>
    </source>
</reference>
<name>A0A1N7IQT4_9CORY</name>
<dbReference type="RefSeq" id="WP_076598284.1">
    <property type="nucleotide sequence ID" value="NZ_CP046976.1"/>
</dbReference>
<organism evidence="2 3">
    <name type="scientific">Corynebacterium appendicis CIP 107643</name>
    <dbReference type="NCBI Taxonomy" id="1161099"/>
    <lineage>
        <taxon>Bacteria</taxon>
        <taxon>Bacillati</taxon>
        <taxon>Actinomycetota</taxon>
        <taxon>Actinomycetes</taxon>
        <taxon>Mycobacteriales</taxon>
        <taxon>Corynebacteriaceae</taxon>
        <taxon>Corynebacterium</taxon>
    </lineage>
</organism>
<dbReference type="InterPro" id="IPR026816">
    <property type="entry name" value="Flavodoxin_dom"/>
</dbReference>
<dbReference type="Pfam" id="PF12724">
    <property type="entry name" value="Flavodoxin_5"/>
    <property type="match status" value="1"/>
</dbReference>
<evidence type="ECO:0000313" key="3">
    <source>
        <dbReference type="Proteomes" id="UP000186292"/>
    </source>
</evidence>
<protein>
    <submittedName>
        <fullName evidence="2">Flavodoxin domain-containing protein</fullName>
    </submittedName>
</protein>
<dbReference type="STRING" id="1161099.SAMN05444817_101327"/>
<dbReference type="OrthoDB" id="4878515at2"/>
<dbReference type="SUPFAM" id="SSF52218">
    <property type="entry name" value="Flavoproteins"/>
    <property type="match status" value="1"/>
</dbReference>
<dbReference type="InterPro" id="IPR029039">
    <property type="entry name" value="Flavoprotein-like_sf"/>
</dbReference>
<dbReference type="EMBL" id="FTOF01000001">
    <property type="protein sequence ID" value="SIS39430.1"/>
    <property type="molecule type" value="Genomic_DNA"/>
</dbReference>
<proteinExistence type="predicted"/>
<dbReference type="AlphaFoldDB" id="A0A1N7IQT4"/>
<gene>
    <name evidence="2" type="ORF">SAMN05444817_101327</name>
</gene>
<feature type="domain" description="Flavodoxin" evidence="1">
    <location>
        <begin position="4"/>
        <end position="133"/>
    </location>
</feature>
<evidence type="ECO:0000259" key="1">
    <source>
        <dbReference type="Pfam" id="PF12724"/>
    </source>
</evidence>
<keyword evidence="3" id="KW-1185">Reference proteome</keyword>
<evidence type="ECO:0000313" key="2">
    <source>
        <dbReference type="EMBL" id="SIS39430.1"/>
    </source>
</evidence>
<dbReference type="Proteomes" id="UP000186292">
    <property type="component" value="Unassembled WGS sequence"/>
</dbReference>
<sequence>MVSVFYASFYGSTKQYADALAAHFGVVPQEISDSSASLIDASTADPVDIVAPIHGPTHPGVKLITELPEDVVRRRPIVLATVGMTLEHVAYDQDPTGRLLGDRASFIHRFYLSGRLFYSELNRKHRNIMKGVVTAMKMMRSGGENERMMIETYRKDVDRVDLSKLEPVAAWVGNNT</sequence>
<accession>A0A1N7IQT4</accession>